<proteinExistence type="predicted"/>
<reference evidence="2" key="1">
    <citation type="journal article" date="2015" name="Nature">
        <title>Complex archaea that bridge the gap between prokaryotes and eukaryotes.</title>
        <authorList>
            <person name="Spang A."/>
            <person name="Saw J.H."/>
            <person name="Jorgensen S.L."/>
            <person name="Zaremba-Niedzwiedzka K."/>
            <person name="Martijn J."/>
            <person name="Lind A.E."/>
            <person name="van Eijk R."/>
            <person name="Schleper C."/>
            <person name="Guy L."/>
            <person name="Ettema T.J."/>
        </authorList>
    </citation>
    <scope>NUCLEOTIDE SEQUENCE</scope>
</reference>
<accession>A0A0F9FLY8</accession>
<dbReference type="EMBL" id="LAZR01032017">
    <property type="protein sequence ID" value="KKL52082.1"/>
    <property type="molecule type" value="Genomic_DNA"/>
</dbReference>
<evidence type="ECO:0000313" key="2">
    <source>
        <dbReference type="EMBL" id="KKL52082.1"/>
    </source>
</evidence>
<feature type="region of interest" description="Disordered" evidence="1">
    <location>
        <begin position="88"/>
        <end position="115"/>
    </location>
</feature>
<name>A0A0F9FLY8_9ZZZZ</name>
<dbReference type="AlphaFoldDB" id="A0A0F9FLY8"/>
<feature type="non-terminal residue" evidence="2">
    <location>
        <position position="1"/>
    </location>
</feature>
<feature type="compositionally biased region" description="Basic and acidic residues" evidence="1">
    <location>
        <begin position="88"/>
        <end position="103"/>
    </location>
</feature>
<organism evidence="2">
    <name type="scientific">marine sediment metagenome</name>
    <dbReference type="NCBI Taxonomy" id="412755"/>
    <lineage>
        <taxon>unclassified sequences</taxon>
        <taxon>metagenomes</taxon>
        <taxon>ecological metagenomes</taxon>
    </lineage>
</organism>
<protein>
    <submittedName>
        <fullName evidence="2">Uncharacterized protein</fullName>
    </submittedName>
</protein>
<comment type="caution">
    <text evidence="2">The sequence shown here is derived from an EMBL/GenBank/DDBJ whole genome shotgun (WGS) entry which is preliminary data.</text>
</comment>
<sequence>ELQASVGNDLVRLEFLRNMRLGMRLDFKVLYTAAHHLESLTERQFSYLKRIRSLYSPQELVAVGRALSPDSETPTNFSELVLEVTKTRLEVHRGEGNPKRSGEDPDLIEGESSSA</sequence>
<evidence type="ECO:0000256" key="1">
    <source>
        <dbReference type="SAM" id="MobiDB-lite"/>
    </source>
</evidence>
<gene>
    <name evidence="2" type="ORF">LCGC14_2289080</name>
</gene>